<dbReference type="InParanoid" id="A0A409WSX9"/>
<protein>
    <submittedName>
        <fullName evidence="1">Uncharacterized protein</fullName>
    </submittedName>
</protein>
<accession>A0A409WSX9</accession>
<reference evidence="1 2" key="1">
    <citation type="journal article" date="2018" name="Evol. Lett.">
        <title>Horizontal gene cluster transfer increased hallucinogenic mushroom diversity.</title>
        <authorList>
            <person name="Reynolds H.T."/>
            <person name="Vijayakumar V."/>
            <person name="Gluck-Thaler E."/>
            <person name="Korotkin H.B."/>
            <person name="Matheny P.B."/>
            <person name="Slot J.C."/>
        </authorList>
    </citation>
    <scope>NUCLEOTIDE SEQUENCE [LARGE SCALE GENOMIC DNA]</scope>
    <source>
        <strain evidence="1 2">2631</strain>
    </source>
</reference>
<organism evidence="1 2">
    <name type="scientific">Psilocybe cyanescens</name>
    <dbReference type="NCBI Taxonomy" id="93625"/>
    <lineage>
        <taxon>Eukaryota</taxon>
        <taxon>Fungi</taxon>
        <taxon>Dikarya</taxon>
        <taxon>Basidiomycota</taxon>
        <taxon>Agaricomycotina</taxon>
        <taxon>Agaricomycetes</taxon>
        <taxon>Agaricomycetidae</taxon>
        <taxon>Agaricales</taxon>
        <taxon>Agaricineae</taxon>
        <taxon>Strophariaceae</taxon>
        <taxon>Psilocybe</taxon>
    </lineage>
</organism>
<keyword evidence="2" id="KW-1185">Reference proteome</keyword>
<dbReference type="EMBL" id="NHYD01003232">
    <property type="protein sequence ID" value="PPQ81623.1"/>
    <property type="molecule type" value="Genomic_DNA"/>
</dbReference>
<name>A0A409WSX9_PSICY</name>
<gene>
    <name evidence="1" type="ORF">CVT25_013599</name>
</gene>
<dbReference type="AlphaFoldDB" id="A0A409WSX9"/>
<proteinExistence type="predicted"/>
<evidence type="ECO:0000313" key="2">
    <source>
        <dbReference type="Proteomes" id="UP000283269"/>
    </source>
</evidence>
<evidence type="ECO:0000313" key="1">
    <source>
        <dbReference type="EMBL" id="PPQ81623.1"/>
    </source>
</evidence>
<comment type="caution">
    <text evidence="1">The sequence shown here is derived from an EMBL/GenBank/DDBJ whole genome shotgun (WGS) entry which is preliminary data.</text>
</comment>
<sequence length="78" mass="8768">MTRPLPLLLIKYYGWSSEDRPSTDDFIGEADVVRFMQVMQNGVTLNLEFYGHHGILKLSSELSVSEPAVRTGGDHWGT</sequence>
<dbReference type="Proteomes" id="UP000283269">
    <property type="component" value="Unassembled WGS sequence"/>
</dbReference>